<organism evidence="1 2">
    <name type="scientific">Olpidium bornovanus</name>
    <dbReference type="NCBI Taxonomy" id="278681"/>
    <lineage>
        <taxon>Eukaryota</taxon>
        <taxon>Fungi</taxon>
        <taxon>Fungi incertae sedis</taxon>
        <taxon>Olpidiomycota</taxon>
        <taxon>Olpidiomycotina</taxon>
        <taxon>Olpidiomycetes</taxon>
        <taxon>Olpidiales</taxon>
        <taxon>Olpidiaceae</taxon>
        <taxon>Olpidium</taxon>
    </lineage>
</organism>
<dbReference type="EMBL" id="JAEFCI010006860">
    <property type="protein sequence ID" value="KAG5459427.1"/>
    <property type="molecule type" value="Genomic_DNA"/>
</dbReference>
<comment type="caution">
    <text evidence="1">The sequence shown here is derived from an EMBL/GenBank/DDBJ whole genome shotgun (WGS) entry which is preliminary data.</text>
</comment>
<keyword evidence="2" id="KW-1185">Reference proteome</keyword>
<evidence type="ECO:0000313" key="1">
    <source>
        <dbReference type="EMBL" id="KAG5459427.1"/>
    </source>
</evidence>
<proteinExistence type="predicted"/>
<protein>
    <submittedName>
        <fullName evidence="1">Uncharacterized protein</fullName>
    </submittedName>
</protein>
<evidence type="ECO:0000313" key="2">
    <source>
        <dbReference type="Proteomes" id="UP000673691"/>
    </source>
</evidence>
<dbReference type="AlphaFoldDB" id="A0A8H8DIU2"/>
<dbReference type="Proteomes" id="UP000673691">
    <property type="component" value="Unassembled WGS sequence"/>
</dbReference>
<sequence>MARPSAGKLIVTGCILIERRPSGKIRTGTARTLVSGHRDQEAPMVHITWCRREPTTAAARRTARGQHAKRLGG</sequence>
<accession>A0A8H8DIU2</accession>
<name>A0A8H8DIU2_9FUNG</name>
<reference evidence="1 2" key="1">
    <citation type="journal article" name="Sci. Rep.">
        <title>Genome-scale phylogenetic analyses confirm Olpidium as the closest living zoosporic fungus to the non-flagellated, terrestrial fungi.</title>
        <authorList>
            <person name="Chang Y."/>
            <person name="Rochon D."/>
            <person name="Sekimoto S."/>
            <person name="Wang Y."/>
            <person name="Chovatia M."/>
            <person name="Sandor L."/>
            <person name="Salamov A."/>
            <person name="Grigoriev I.V."/>
            <person name="Stajich J.E."/>
            <person name="Spatafora J.W."/>
        </authorList>
    </citation>
    <scope>NUCLEOTIDE SEQUENCE [LARGE SCALE GENOMIC DNA]</scope>
    <source>
        <strain evidence="1">S191</strain>
    </source>
</reference>
<gene>
    <name evidence="1" type="ORF">BJ554DRAFT_170</name>
</gene>